<dbReference type="GO" id="GO:0005829">
    <property type="term" value="C:cytosol"/>
    <property type="evidence" value="ECO:0007669"/>
    <property type="project" value="TreeGrafter"/>
</dbReference>
<evidence type="ECO:0000256" key="2">
    <source>
        <dbReference type="SAM" id="SignalP"/>
    </source>
</evidence>
<dbReference type="Proteomes" id="UP000307602">
    <property type="component" value="Unassembled WGS sequence"/>
</dbReference>
<dbReference type="SMART" id="SM00698">
    <property type="entry name" value="MORN"/>
    <property type="match status" value="2"/>
</dbReference>
<dbReference type="RefSeq" id="WP_135874849.1">
    <property type="nucleotide sequence ID" value="NZ_SRSO01000001.1"/>
</dbReference>
<organism evidence="3 4">
    <name type="scientific">Flavivirga rizhaonensis</name>
    <dbReference type="NCBI Taxonomy" id="2559571"/>
    <lineage>
        <taxon>Bacteria</taxon>
        <taxon>Pseudomonadati</taxon>
        <taxon>Bacteroidota</taxon>
        <taxon>Flavobacteriia</taxon>
        <taxon>Flavobacteriales</taxon>
        <taxon>Flavobacteriaceae</taxon>
        <taxon>Flavivirga</taxon>
    </lineage>
</organism>
<proteinExistence type="predicted"/>
<protein>
    <recommendedName>
        <fullName evidence="5">MORN repeat protein</fullName>
    </recommendedName>
</protein>
<dbReference type="Pfam" id="PF02493">
    <property type="entry name" value="MORN"/>
    <property type="match status" value="2"/>
</dbReference>
<dbReference type="PANTHER" id="PTHR43215:SF14">
    <property type="entry name" value="RADIAL SPOKE HEAD 1 HOMOLOG"/>
    <property type="match status" value="1"/>
</dbReference>
<evidence type="ECO:0000256" key="1">
    <source>
        <dbReference type="ARBA" id="ARBA00022737"/>
    </source>
</evidence>
<dbReference type="OrthoDB" id="977972at2"/>
<evidence type="ECO:0000313" key="3">
    <source>
        <dbReference type="EMBL" id="TGV04878.1"/>
    </source>
</evidence>
<comment type="caution">
    <text evidence="3">The sequence shown here is derived from an EMBL/GenBank/DDBJ whole genome shotgun (WGS) entry which is preliminary data.</text>
</comment>
<keyword evidence="4" id="KW-1185">Reference proteome</keyword>
<feature type="chain" id="PRO_5020372916" description="MORN repeat protein" evidence="2">
    <location>
        <begin position="20"/>
        <end position="226"/>
    </location>
</feature>
<sequence length="226" mass="25474">MKRLIILMGLLLQIVSLQAQDCKVMLKTINEDYTGDCKNGKADGTGIAKGIDSYTGQFKKGWPNGDGIYTWSNGNSFEGIFKKGKKEGQGKMTYKTNTLKDSVVTGFWKKDTYVGLFEKPYKKIDKSQNVTGLNFTKTKGATNNIRLYVRKNRSQVSYPEFNVVLHHGTFQNLNILSDFIELTNVTFPIKVRATSGQDFIEFEILESGNWEVRIAIEEIQGLSTNN</sequence>
<gene>
    <name evidence="3" type="ORF">EM932_01785</name>
</gene>
<evidence type="ECO:0000313" key="4">
    <source>
        <dbReference type="Proteomes" id="UP000307602"/>
    </source>
</evidence>
<keyword evidence="2" id="KW-0732">Signal</keyword>
<reference evidence="3 4" key="1">
    <citation type="submission" date="2019-04" db="EMBL/GenBank/DDBJ databases">
        <authorList>
            <person name="Liu A."/>
        </authorList>
    </citation>
    <scope>NUCLEOTIDE SEQUENCE [LARGE SCALE GENOMIC DNA]</scope>
    <source>
        <strain evidence="3 4">RZ03</strain>
    </source>
</reference>
<dbReference type="Gene3D" id="2.20.110.10">
    <property type="entry name" value="Histone H3 K4-specific methyltransferase SET7/9 N-terminal domain"/>
    <property type="match status" value="1"/>
</dbReference>
<name>A0A4S1E461_9FLAO</name>
<dbReference type="EMBL" id="SRSO01000001">
    <property type="protein sequence ID" value="TGV04878.1"/>
    <property type="molecule type" value="Genomic_DNA"/>
</dbReference>
<keyword evidence="1" id="KW-0677">Repeat</keyword>
<evidence type="ECO:0008006" key="5">
    <source>
        <dbReference type="Google" id="ProtNLM"/>
    </source>
</evidence>
<dbReference type="PANTHER" id="PTHR43215">
    <property type="entry name" value="RADIAL SPOKE HEAD 1 HOMOLOG"/>
    <property type="match status" value="1"/>
</dbReference>
<feature type="signal peptide" evidence="2">
    <location>
        <begin position="1"/>
        <end position="19"/>
    </location>
</feature>
<accession>A0A4S1E461</accession>
<dbReference type="SUPFAM" id="SSF82185">
    <property type="entry name" value="Histone H3 K4-specific methyltransferase SET7/9 N-terminal domain"/>
    <property type="match status" value="1"/>
</dbReference>
<dbReference type="InterPro" id="IPR003409">
    <property type="entry name" value="MORN"/>
</dbReference>
<dbReference type="AlphaFoldDB" id="A0A4S1E461"/>